<dbReference type="Proteomes" id="UP001226867">
    <property type="component" value="Unassembled WGS sequence"/>
</dbReference>
<evidence type="ECO:0000256" key="5">
    <source>
        <dbReference type="ARBA" id="ARBA00023136"/>
    </source>
</evidence>
<feature type="transmembrane region" description="Helical" evidence="8">
    <location>
        <begin position="340"/>
        <end position="365"/>
    </location>
</feature>
<feature type="transmembrane region" description="Helical" evidence="8">
    <location>
        <begin position="385"/>
        <end position="412"/>
    </location>
</feature>
<dbReference type="InterPro" id="IPR051204">
    <property type="entry name" value="ABC_transp_perm/SBD"/>
</dbReference>
<dbReference type="SUPFAM" id="SSF161098">
    <property type="entry name" value="MetI-like"/>
    <property type="match status" value="1"/>
</dbReference>
<evidence type="ECO:0000259" key="9">
    <source>
        <dbReference type="PROSITE" id="PS50928"/>
    </source>
</evidence>
<keyword evidence="4 8" id="KW-1133">Transmembrane helix</keyword>
<dbReference type="Gene3D" id="1.10.3720.10">
    <property type="entry name" value="MetI-like"/>
    <property type="match status" value="1"/>
</dbReference>
<gene>
    <name evidence="10" type="ORF">J2W36_002123</name>
</gene>
<keyword evidence="2 8" id="KW-0813">Transport</keyword>
<comment type="subcellular location">
    <subcellularLocation>
        <location evidence="1 8">Cell membrane</location>
        <topology evidence="1 8">Multi-pass membrane protein</topology>
    </subcellularLocation>
</comment>
<evidence type="ECO:0000256" key="8">
    <source>
        <dbReference type="RuleBase" id="RU363032"/>
    </source>
</evidence>
<feature type="transmembrane region" description="Helical" evidence="8">
    <location>
        <begin position="497"/>
        <end position="524"/>
    </location>
</feature>
<comment type="similarity">
    <text evidence="6">In the C-terminal section; belongs to the OsmX family.</text>
</comment>
<dbReference type="PROSITE" id="PS50928">
    <property type="entry name" value="ABC_TM1"/>
    <property type="match status" value="1"/>
</dbReference>
<dbReference type="Pfam" id="PF00528">
    <property type="entry name" value="BPD_transp_1"/>
    <property type="match status" value="1"/>
</dbReference>
<proteinExistence type="inferred from homology"/>
<dbReference type="InterPro" id="IPR007210">
    <property type="entry name" value="ABC_Gly_betaine_transp_sub-bd"/>
</dbReference>
<comment type="caution">
    <text evidence="10">The sequence shown here is derived from an EMBL/GenBank/DDBJ whole genome shotgun (WGS) entry which is preliminary data.</text>
</comment>
<comment type="similarity">
    <text evidence="7">In the N-terminal section; belongs to the binding-protein-dependent transport system permease family.</text>
</comment>
<dbReference type="Gene3D" id="3.40.190.10">
    <property type="entry name" value="Periplasmic binding protein-like II"/>
    <property type="match status" value="1"/>
</dbReference>
<keyword evidence="5 8" id="KW-0472">Membrane</keyword>
<comment type="similarity">
    <text evidence="8">Belongs to the binding-protein-dependent transport system permease family.</text>
</comment>
<evidence type="ECO:0000256" key="3">
    <source>
        <dbReference type="ARBA" id="ARBA00022692"/>
    </source>
</evidence>
<dbReference type="Gene3D" id="3.40.190.120">
    <property type="entry name" value="Osmoprotection protein (prox), domain 2"/>
    <property type="match status" value="1"/>
</dbReference>
<evidence type="ECO:0000313" key="10">
    <source>
        <dbReference type="EMBL" id="MDP9899872.1"/>
    </source>
</evidence>
<evidence type="ECO:0000256" key="4">
    <source>
        <dbReference type="ARBA" id="ARBA00022989"/>
    </source>
</evidence>
<reference evidence="10 11" key="1">
    <citation type="submission" date="2023-07" db="EMBL/GenBank/DDBJ databases">
        <title>Sorghum-associated microbial communities from plants grown in Nebraska, USA.</title>
        <authorList>
            <person name="Schachtman D."/>
        </authorList>
    </citation>
    <scope>NUCLEOTIDE SEQUENCE [LARGE SCALE GENOMIC DNA]</scope>
    <source>
        <strain evidence="10 11">DS1607</strain>
    </source>
</reference>
<dbReference type="InterPro" id="IPR000515">
    <property type="entry name" value="MetI-like"/>
</dbReference>
<dbReference type="CDD" id="cd06261">
    <property type="entry name" value="TM_PBP2"/>
    <property type="match status" value="1"/>
</dbReference>
<feature type="transmembrane region" description="Helical" evidence="8">
    <location>
        <begin position="446"/>
        <end position="477"/>
    </location>
</feature>
<evidence type="ECO:0000313" key="11">
    <source>
        <dbReference type="Proteomes" id="UP001226867"/>
    </source>
</evidence>
<evidence type="ECO:0000256" key="2">
    <source>
        <dbReference type="ARBA" id="ARBA00022448"/>
    </source>
</evidence>
<dbReference type="EMBL" id="JAUSRO010000006">
    <property type="protein sequence ID" value="MDP9899872.1"/>
    <property type="molecule type" value="Genomic_DNA"/>
</dbReference>
<evidence type="ECO:0000256" key="1">
    <source>
        <dbReference type="ARBA" id="ARBA00004651"/>
    </source>
</evidence>
<keyword evidence="11" id="KW-1185">Reference proteome</keyword>
<keyword evidence="3 8" id="KW-0812">Transmembrane</keyword>
<dbReference type="InterPro" id="IPR035906">
    <property type="entry name" value="MetI-like_sf"/>
</dbReference>
<dbReference type="PANTHER" id="PTHR30177:SF4">
    <property type="entry name" value="OSMOPROTECTANT IMPORT PERMEASE PROTEIN OSMW"/>
    <property type="match status" value="1"/>
</dbReference>
<name>A0ABT9S928_9BURK</name>
<organism evidence="10 11">
    <name type="scientific">Variovorax ginsengisoli</name>
    <dbReference type="NCBI Taxonomy" id="363844"/>
    <lineage>
        <taxon>Bacteria</taxon>
        <taxon>Pseudomonadati</taxon>
        <taxon>Pseudomonadota</taxon>
        <taxon>Betaproteobacteria</taxon>
        <taxon>Burkholderiales</taxon>
        <taxon>Comamonadaceae</taxon>
        <taxon>Variovorax</taxon>
    </lineage>
</organism>
<sequence length="535" mass="57073">MQMPHPAWRTARHRRMPVNVALFLSLGALALLGLWALPAQAKAQEDTQLRVGSKRFTESYILAEVIAQTAAPHLKEPPQLRQGLGNTAIVYEALRAGSIDVYAEYTGTIAQEILKRPAEGDVLTPAAMNAALAPLGLGVAVPLGFNDGYALAMRAADADRLQVRTLSDLARHRELKLGLSNEFIGRADGWKGLAARYGFGQTPTGLDHGLAYDALASRQIDVIDIYTTDAKIDHLGLRVLVDDRQYFPRYDAVLLYRLDLPQRLPPVWSALQKLEGRIDERAMIAMNARAELQGAGFDTIARDFLAGHTSDAPAASPVGARGFMAKLMGPDLGRLARQHLLLVVASVGLAILMAVPVGIAVFAHARWRTTVLGITGLLQTIPSLALLAVLISALGAIGTLPALIALTLYALLPIMRNTVTGLAEVPHGMQQAGMALGMGRMQNLRLVLLPLALPTLLAGVRTAATIAIGTATIAAFIGAGGFGERIVTGLALNDRALLVAGAVPAAAMAVLSELFFEVLGYLLVRRQARQRAVQE</sequence>
<dbReference type="CDD" id="cd13607">
    <property type="entry name" value="PBP2_AfProX_like"/>
    <property type="match status" value="1"/>
</dbReference>
<dbReference type="Pfam" id="PF04069">
    <property type="entry name" value="OpuAC"/>
    <property type="match status" value="1"/>
</dbReference>
<dbReference type="InterPro" id="IPR041894">
    <property type="entry name" value="PBP2_ProX-like"/>
</dbReference>
<evidence type="ECO:0000256" key="7">
    <source>
        <dbReference type="ARBA" id="ARBA00035652"/>
    </source>
</evidence>
<dbReference type="PANTHER" id="PTHR30177">
    <property type="entry name" value="GLYCINE BETAINE/L-PROLINE TRANSPORT SYSTEM PERMEASE PROTEIN PROW"/>
    <property type="match status" value="1"/>
</dbReference>
<dbReference type="SUPFAM" id="SSF53850">
    <property type="entry name" value="Periplasmic binding protein-like II"/>
    <property type="match status" value="1"/>
</dbReference>
<protein>
    <submittedName>
        <fullName evidence="10">Osmoprotectant transport system permease protein</fullName>
    </submittedName>
</protein>
<feature type="domain" description="ABC transmembrane type-1" evidence="9">
    <location>
        <begin position="336"/>
        <end position="516"/>
    </location>
</feature>
<evidence type="ECO:0000256" key="6">
    <source>
        <dbReference type="ARBA" id="ARBA00035642"/>
    </source>
</evidence>
<accession>A0ABT9S928</accession>